<dbReference type="InterPro" id="IPR002078">
    <property type="entry name" value="Sigma_54_int"/>
</dbReference>
<evidence type="ECO:0000313" key="11">
    <source>
        <dbReference type="Proteomes" id="UP001597218"/>
    </source>
</evidence>
<dbReference type="SUPFAM" id="SSF54631">
    <property type="entry name" value="CBS-domain pair"/>
    <property type="match status" value="1"/>
</dbReference>
<dbReference type="SUPFAM" id="SSF52540">
    <property type="entry name" value="P-loop containing nucleoside triphosphate hydrolases"/>
    <property type="match status" value="1"/>
</dbReference>
<dbReference type="Gene3D" id="1.10.10.60">
    <property type="entry name" value="Homeodomain-like"/>
    <property type="match status" value="1"/>
</dbReference>
<keyword evidence="2" id="KW-0058">Aromatic hydrocarbons catabolism</keyword>
<dbReference type="CDD" id="cd00009">
    <property type="entry name" value="AAA"/>
    <property type="match status" value="1"/>
</dbReference>
<dbReference type="Pfam" id="PF18024">
    <property type="entry name" value="HTH_50"/>
    <property type="match status" value="1"/>
</dbReference>
<dbReference type="Pfam" id="PF00158">
    <property type="entry name" value="Sigma54_activat"/>
    <property type="match status" value="1"/>
</dbReference>
<dbReference type="SUPFAM" id="SSF46689">
    <property type="entry name" value="Homeodomain-like"/>
    <property type="match status" value="1"/>
</dbReference>
<dbReference type="Gene3D" id="1.10.8.60">
    <property type="match status" value="1"/>
</dbReference>
<dbReference type="Pfam" id="PF13426">
    <property type="entry name" value="PAS_9"/>
    <property type="match status" value="1"/>
</dbReference>
<dbReference type="PROSITE" id="PS50045">
    <property type="entry name" value="SIGMA54_INTERACT_4"/>
    <property type="match status" value="1"/>
</dbReference>
<comment type="caution">
    <text evidence="10">The sequence shown here is derived from an EMBL/GenBank/DDBJ whole genome shotgun (WGS) entry which is preliminary data.</text>
</comment>
<dbReference type="InterPro" id="IPR000014">
    <property type="entry name" value="PAS"/>
</dbReference>
<dbReference type="SUPFAM" id="SSF55785">
    <property type="entry name" value="PYP-like sensor domain (PAS domain)"/>
    <property type="match status" value="2"/>
</dbReference>
<evidence type="ECO:0000313" key="10">
    <source>
        <dbReference type="EMBL" id="MFD1927958.1"/>
    </source>
</evidence>
<proteinExistence type="predicted"/>
<dbReference type="InterPro" id="IPR013767">
    <property type="entry name" value="PAS_fold"/>
</dbReference>
<feature type="domain" description="Sigma-54 factor interaction" evidence="8">
    <location>
        <begin position="365"/>
        <end position="590"/>
    </location>
</feature>
<dbReference type="RefSeq" id="WP_381536873.1">
    <property type="nucleotide sequence ID" value="NZ_JBHUGI010000021.1"/>
</dbReference>
<evidence type="ECO:0000256" key="7">
    <source>
        <dbReference type="ARBA" id="ARBA00029500"/>
    </source>
</evidence>
<dbReference type="Proteomes" id="UP001597218">
    <property type="component" value="Unassembled WGS sequence"/>
</dbReference>
<evidence type="ECO:0000256" key="2">
    <source>
        <dbReference type="ARBA" id="ARBA00022797"/>
    </source>
</evidence>
<dbReference type="PANTHER" id="PTHR32071">
    <property type="entry name" value="TRANSCRIPTIONAL REGULATORY PROTEIN"/>
    <property type="match status" value="1"/>
</dbReference>
<dbReference type="InterPro" id="IPR035965">
    <property type="entry name" value="PAS-like_dom_sf"/>
</dbReference>
<dbReference type="Gene3D" id="3.10.580.10">
    <property type="entry name" value="CBS-domain"/>
    <property type="match status" value="1"/>
</dbReference>
<dbReference type="CDD" id="cd00130">
    <property type="entry name" value="PAS"/>
    <property type="match status" value="1"/>
</dbReference>
<dbReference type="EMBL" id="JBHUGI010000021">
    <property type="protein sequence ID" value="MFD1927958.1"/>
    <property type="molecule type" value="Genomic_DNA"/>
</dbReference>
<dbReference type="Gene3D" id="3.30.450.20">
    <property type="entry name" value="PAS domain"/>
    <property type="match status" value="2"/>
</dbReference>
<dbReference type="NCBIfam" id="TIGR00229">
    <property type="entry name" value="sensory_box"/>
    <property type="match status" value="1"/>
</dbReference>
<protein>
    <recommendedName>
        <fullName evidence="7">HTH-type transcriptional regulatory protein TyrR</fullName>
    </recommendedName>
</protein>
<sequence length="672" mass="76478">MIVKEVMKKNLVKYYANDCILKVTSDVMERDVEGGLVYNESDELVGWFTYKELLNGIIQNYTELDEVCIRDYLLIDENSAIKNLDFTTYGLFPVLNVEEKITGFITRGVYLNAVARLSQIEKNRLDAIFNSAHNGILSIDLEGRITAINPPAERMALTTKEKALGKFLNEVVIPSGLLNVIRTGRGHTEKYKVGNRMYLAHRSPIYDGKSLIGAVGVFQDISEIEIVSSELDSVKQLVNEMDTIINNSSDGICITDTKGNIINRNIKFDDIYYGNLSEEEKNNGFHTMIEQVVEEGTRYNLMETNIRNNSSLIISAIPVKNSDNKIERIVVSVKDVAEIDNLRRELEKTQFILKNMQDELGEKEFVASSQSMKDLILKIDQVAKVDVTVLLTGERGVGKNELASLIKESSSRKNKPFIKVNCDAIPEDLMEAELFGRLNGTEENGYAGFFEHADGGTLFLDEVGKIPLHLQVKLLKVLQEQKVNRIGSKESIEVDVRIIAASSEDLLRLVKEGTFREDLFYRINVIPLEIPPLRERLEDIPLLIEEYSNLFANKYKKRIDFSSEIIETMKNYEWPGNVRELINILERVYVTSSEKEITVESMKYIMGEREKLDLAHQKPFIINKVMPLKQAVEEFERELIAKVGETENSYRKIAKILEVSPSTVMRKSKKLD</sequence>
<dbReference type="InterPro" id="IPR025943">
    <property type="entry name" value="Sigma_54_int_dom_ATP-bd_2"/>
</dbReference>
<evidence type="ECO:0000256" key="5">
    <source>
        <dbReference type="ARBA" id="ARBA00023125"/>
    </source>
</evidence>
<reference evidence="11" key="1">
    <citation type="journal article" date="2019" name="Int. J. Syst. Evol. Microbiol.">
        <title>The Global Catalogue of Microorganisms (GCM) 10K type strain sequencing project: providing services to taxonomists for standard genome sequencing and annotation.</title>
        <authorList>
            <consortium name="The Broad Institute Genomics Platform"/>
            <consortium name="The Broad Institute Genome Sequencing Center for Infectious Disease"/>
            <person name="Wu L."/>
            <person name="Ma J."/>
        </authorList>
    </citation>
    <scope>NUCLEOTIDE SEQUENCE [LARGE SCALE GENOMIC DNA]</scope>
    <source>
        <strain evidence="11">CGMCC 4.7177</strain>
    </source>
</reference>
<dbReference type="InterPro" id="IPR009057">
    <property type="entry name" value="Homeodomain-like_sf"/>
</dbReference>
<accession>A0ABW4SES7</accession>
<evidence type="ECO:0000256" key="6">
    <source>
        <dbReference type="ARBA" id="ARBA00023163"/>
    </source>
</evidence>
<dbReference type="SMART" id="SM00091">
    <property type="entry name" value="PAS"/>
    <property type="match status" value="2"/>
</dbReference>
<dbReference type="Pfam" id="PF25601">
    <property type="entry name" value="AAA_lid_14"/>
    <property type="match status" value="1"/>
</dbReference>
<dbReference type="PROSITE" id="PS50112">
    <property type="entry name" value="PAS"/>
    <property type="match status" value="1"/>
</dbReference>
<dbReference type="SMART" id="SM00382">
    <property type="entry name" value="AAA"/>
    <property type="match status" value="1"/>
</dbReference>
<dbReference type="InterPro" id="IPR030828">
    <property type="entry name" value="HTH_TyrR"/>
</dbReference>
<evidence type="ECO:0000256" key="3">
    <source>
        <dbReference type="ARBA" id="ARBA00022840"/>
    </source>
</evidence>
<dbReference type="PROSITE" id="PS00676">
    <property type="entry name" value="SIGMA54_INTERACT_2"/>
    <property type="match status" value="1"/>
</dbReference>
<gene>
    <name evidence="10" type="ORF">ACFSFY_07800</name>
</gene>
<evidence type="ECO:0000259" key="9">
    <source>
        <dbReference type="PROSITE" id="PS50112"/>
    </source>
</evidence>
<evidence type="ECO:0000256" key="4">
    <source>
        <dbReference type="ARBA" id="ARBA00023015"/>
    </source>
</evidence>
<keyword evidence="6" id="KW-0804">Transcription</keyword>
<organism evidence="10 11">
    <name type="scientific">Sporosarcina siberiensis</name>
    <dbReference type="NCBI Taxonomy" id="1365606"/>
    <lineage>
        <taxon>Bacteria</taxon>
        <taxon>Bacillati</taxon>
        <taxon>Bacillota</taxon>
        <taxon>Bacilli</taxon>
        <taxon>Bacillales</taxon>
        <taxon>Caryophanaceae</taxon>
        <taxon>Sporosarcina</taxon>
    </lineage>
</organism>
<keyword evidence="3" id="KW-0067">ATP-binding</keyword>
<dbReference type="InterPro" id="IPR046342">
    <property type="entry name" value="CBS_dom_sf"/>
</dbReference>
<evidence type="ECO:0000259" key="8">
    <source>
        <dbReference type="PROSITE" id="PS50045"/>
    </source>
</evidence>
<dbReference type="InterPro" id="IPR027417">
    <property type="entry name" value="P-loop_NTPase"/>
</dbReference>
<dbReference type="Pfam" id="PF00989">
    <property type="entry name" value="PAS"/>
    <property type="match status" value="1"/>
</dbReference>
<dbReference type="InterPro" id="IPR058031">
    <property type="entry name" value="AAA_lid_NorR"/>
</dbReference>
<feature type="domain" description="PAS" evidence="9">
    <location>
        <begin position="121"/>
        <end position="175"/>
    </location>
</feature>
<dbReference type="PANTHER" id="PTHR32071:SF57">
    <property type="entry name" value="C4-DICARBOXYLATE TRANSPORT TRANSCRIPTIONAL REGULATORY PROTEIN DCTD"/>
    <property type="match status" value="1"/>
</dbReference>
<keyword evidence="4" id="KW-0805">Transcription regulation</keyword>
<keyword evidence="1" id="KW-0547">Nucleotide-binding</keyword>
<dbReference type="InterPro" id="IPR025944">
    <property type="entry name" value="Sigma_54_int_dom_CS"/>
</dbReference>
<dbReference type="PROSITE" id="PS00688">
    <property type="entry name" value="SIGMA54_INTERACT_3"/>
    <property type="match status" value="1"/>
</dbReference>
<keyword evidence="5" id="KW-0238">DNA-binding</keyword>
<dbReference type="InterPro" id="IPR003593">
    <property type="entry name" value="AAA+_ATPase"/>
</dbReference>
<evidence type="ECO:0000256" key="1">
    <source>
        <dbReference type="ARBA" id="ARBA00022741"/>
    </source>
</evidence>
<name>A0ABW4SES7_9BACL</name>
<keyword evidence="11" id="KW-1185">Reference proteome</keyword>
<dbReference type="Gene3D" id="3.40.50.300">
    <property type="entry name" value="P-loop containing nucleotide triphosphate hydrolases"/>
    <property type="match status" value="1"/>
</dbReference>